<feature type="transmembrane region" description="Helical" evidence="1">
    <location>
        <begin position="128"/>
        <end position="150"/>
    </location>
</feature>
<evidence type="ECO:0000256" key="1">
    <source>
        <dbReference type="SAM" id="Phobius"/>
    </source>
</evidence>
<keyword evidence="1" id="KW-0472">Membrane</keyword>
<organism evidence="2 3">
    <name type="scientific">Drosophila suzukii</name>
    <name type="common">Spotted-wing drosophila fruit fly</name>
    <dbReference type="NCBI Taxonomy" id="28584"/>
    <lineage>
        <taxon>Eukaryota</taxon>
        <taxon>Metazoa</taxon>
        <taxon>Ecdysozoa</taxon>
        <taxon>Arthropoda</taxon>
        <taxon>Hexapoda</taxon>
        <taxon>Insecta</taxon>
        <taxon>Pterygota</taxon>
        <taxon>Neoptera</taxon>
        <taxon>Endopterygota</taxon>
        <taxon>Diptera</taxon>
        <taxon>Brachycera</taxon>
        <taxon>Muscomorpha</taxon>
        <taxon>Ephydroidea</taxon>
        <taxon>Drosophilidae</taxon>
        <taxon>Drosophila</taxon>
        <taxon>Sophophora</taxon>
    </lineage>
</organism>
<gene>
    <name evidence="3 4" type="primary">LOC118876777</name>
</gene>
<keyword evidence="1" id="KW-0812">Transmembrane</keyword>
<name>A0AB40A1A0_DROSZ</name>
<dbReference type="RefSeq" id="XP_070851217.1">
    <property type="nucleotide sequence ID" value="XM_070995116.1"/>
</dbReference>
<keyword evidence="2" id="KW-1185">Reference proteome</keyword>
<keyword evidence="1" id="KW-1133">Transmembrane helix</keyword>
<evidence type="ECO:0000313" key="4">
    <source>
        <dbReference type="RefSeq" id="XP_070851217.1"/>
    </source>
</evidence>
<dbReference type="PANTHER" id="PTHR39951:SF1">
    <property type="entry name" value="FI22632P1"/>
    <property type="match status" value="1"/>
</dbReference>
<dbReference type="AlphaFoldDB" id="A0AB40A1A0"/>
<accession>A0AB40A1A0</accession>
<dbReference type="PANTHER" id="PTHR39951">
    <property type="entry name" value="FI22632P1"/>
    <property type="match status" value="1"/>
</dbReference>
<reference evidence="3 4" key="1">
    <citation type="submission" date="2025-05" db="UniProtKB">
        <authorList>
            <consortium name="RefSeq"/>
        </authorList>
    </citation>
    <scope>IDENTIFICATION</scope>
</reference>
<dbReference type="RefSeq" id="XP_036669173.3">
    <property type="nucleotide sequence ID" value="XM_036813278.3"/>
</dbReference>
<evidence type="ECO:0000313" key="2">
    <source>
        <dbReference type="Proteomes" id="UP001652628"/>
    </source>
</evidence>
<dbReference type="GeneID" id="118876777"/>
<dbReference type="Proteomes" id="UP001652628">
    <property type="component" value="Chromosome 2R"/>
</dbReference>
<sequence>MLVKIKRLMSLGSSASHKVAVPAAVPKTQMSRSAVVASSLIGTPLDATCISINYDCYIWLGLGGHRVRRDWVMRSGILQQNTRPGGDCKSLGSRISDALRPNPCSWPNLFKSVEFHAGKRIGVVSLRIAVSIAMCKYVLIAALAVMGSIIQVRATLHDLPGVFDFSNVDLVNFQYFKNLASQDPRTAATANPFLEHFQKKKAVLDYLDRLFFGNSPFQQPSEIPFDPHFGRSWRPVYERKFGHRGERLIAALGSGYSVSQLRHFGAIPREYGTPHYPS</sequence>
<protein>
    <submittedName>
        <fullName evidence="3 4">Uncharacterized protein</fullName>
    </submittedName>
</protein>
<proteinExistence type="predicted"/>
<evidence type="ECO:0000313" key="3">
    <source>
        <dbReference type="RefSeq" id="XP_036669173.3"/>
    </source>
</evidence>